<comment type="caution">
    <text evidence="7">The sequence shown here is derived from an EMBL/GenBank/DDBJ whole genome shotgun (WGS) entry which is preliminary data.</text>
</comment>
<keyword evidence="2 4" id="KW-0863">Zinc-finger</keyword>
<sequence>MSTHGRKATIGDFYAVILPSLQRLHGSLEKLEISEEEHSSIEEGSSHGKKMVIEGDVKLNNVDLQREDECGICLEPCTKMVLPNCCHDMCIRCYRKWNTRSQSCPFCRGSLRRVNSEDLWVLTCDEDVVDTETVSKEDLWRFYLYINKLPKDHPDALFLISEHCLMSESNVTEQISEPDLDPAHEIVPSKSNGVITESTIEEDVNVATNQIIEHVDQNDAVWGDPVAVAEDVKSTEDNLFVDASDEVENEENEENKVEGDDGVMHQHEEVGDGFTYFNGELEQLRLSLEKVVAEKESIVQEYQEERGAFAQGVFDLHCELKALTGKQSSLDEAEVREVADAPLKMVKECLEFVKTASEERPKSEATIGNLHELLSMKDREIEELNSKIAQLTASNESFHISSEAQLEKYRDIETSIDKTISSLATVVNQEQLLDSTLSGKVVSVEEGTMLLIEKYNQFLSDIYQLGQTFSEVGLDTREHGNGNILVDACGGLLELKRKEEELVEKLARLEDENRKLVEELDKESAMIVSLNTEIGNMKTELEQERVKTTNTKEKLSMAVTKGKALVQQRDSLKNSLADKSRELEKCLTELQEIKVALEAAELTKEELARSESMVAYLQSSLLQSNKNFEQIEEILSHAELDQPEISDIPERLRWILEDRNMLKGSFLVLCNLKDALSLSDLPEPISSSDLESQMIWLRDAFHTARDNMYSLQEEISAIKEASRNYTDRLSISLLLELQEKEYLQSELTDLMYDFEELSGNNHQISLEKDQIVKTLVDLAGINLEDEGIDQIPSSTSMIIDLCSQSIKGQSDHFSKASYVDAEVFERIQSLLYVRDIGLMLYEDIQEEDMLIRSDVNKLSYELKVVSEEVISLKEERSSLLKDLERSEEKSSLLRDKLSMAVKKGKGLVQDRDNLKGLINEKNTEIEQLKVDLQKQESTVSEYRDQVDRLSRDVESIPKLEADLLEIEKERNQFEQLLMDSNNMLQRVVECVDGIVLPSDPVFGEPIEKVKWLADFASECQNARVHVEQELQLITEEAGILESKLAEAQATLKSLEQGLSSSEDSVSRLAEEKTELEHEKARAQEELQKVNEKFAEVSGSTKSLEDALSQAEKDISVLSDEKEQARVGRRAAETELERAKEEAARHSSELAEANMTIKDLEDKLSQLESNVSSLTEKHNADQIFKTNMEIELKKLQDEAASHASKLEEAYAAVQSREDALLKAQDDISALEDGDKIAKEEISSLGFKLKSCMDELAGKNGSLENKSVELIGILTDLHVVMEDNTLFPRVKQCFERKYETLKDMSLILNKIGDHIVAMTAKGSEGDPMMKEDAFVRKAFLDGFENFEVELDNREIDSTDINTLISSVGKVVKGFQLRNKYIADKFDEFSDSLDEIISPLREKLLETETTIMTLVEDVEVMKDKTSISEKLKEENENVIATLENNISLLLSACTDATSDLQIEKLNPEAHAQSELQKNSNYVEVTEKLKTASKKAQTLIRQFESGSDLEAATIEDLQSKLKETTGAFELVTDERDLNKSRVLQLESDIQLLQNDCTELRNKFKETTDGFELVTNERDLHKNRVLQLESDIQLLQKDCSELRNKLKETTDAFELVTDEKELNKNRVSQLESDIQLLQNDCTELGTKLKETTDAFELVTDERDLHKNRVLQLESDIQLLQNNCSELKNNLEDYHALEEKLREKEAEVSSMHSTLLAKDQEAGGSLLSASQTRDLFDKIDRIKTPIAESGNDIEPHTSNPAKKLFYIIDSVTRLQHQIYSLSHDKEELQSTLDSLSHDKEKLQWTLETNVLVIQDLKEEVKQLNRNWEDSKMVKNELSELTFALKKVMDVAGASDWVVDRKSMGMKELIPALEKHIMTILLESENSKSKAQELGVELVGRQKVIDELTTKVKLLEDSLHERASQPEIVQERSIFEAPLLPAGSEITEVEEGPLGKKAVPPVPSAAHARSMRKGSSDHLALDINVESDHLIKSAYTDDDDKGHAFKSLNTSGFIPKQGKLIADRVDGIWVSGGRVLMSAPRARLGVIGYFLILHLWLLATIL</sequence>
<dbReference type="SUPFAM" id="SSF57997">
    <property type="entry name" value="Tropomyosin"/>
    <property type="match status" value="1"/>
</dbReference>
<keyword evidence="1" id="KW-0479">Metal-binding</keyword>
<evidence type="ECO:0000256" key="2">
    <source>
        <dbReference type="ARBA" id="ARBA00022771"/>
    </source>
</evidence>
<reference evidence="7 8" key="1">
    <citation type="submission" date="2024-03" db="EMBL/GenBank/DDBJ databases">
        <authorList>
            <person name="Martinez-Hernandez J."/>
        </authorList>
    </citation>
    <scope>NUCLEOTIDE SEQUENCE [LARGE SCALE GENOMIC DNA]</scope>
</reference>
<evidence type="ECO:0000313" key="7">
    <source>
        <dbReference type="EMBL" id="CAL0327986.1"/>
    </source>
</evidence>
<dbReference type="Gene3D" id="1.10.287.1490">
    <property type="match status" value="1"/>
</dbReference>
<keyword evidence="8" id="KW-1185">Reference proteome</keyword>
<gene>
    <name evidence="7" type="ORF">LLUT_LOCUS29046</name>
</gene>
<evidence type="ECO:0000256" key="4">
    <source>
        <dbReference type="PROSITE-ProRule" id="PRU00175"/>
    </source>
</evidence>
<dbReference type="InterPro" id="IPR013083">
    <property type="entry name" value="Znf_RING/FYVE/PHD"/>
</dbReference>
<feature type="coiled-coil region" evidence="5">
    <location>
        <begin position="855"/>
        <end position="983"/>
    </location>
</feature>
<dbReference type="SUPFAM" id="SSF57850">
    <property type="entry name" value="RING/U-box"/>
    <property type="match status" value="1"/>
</dbReference>
<evidence type="ECO:0000313" key="8">
    <source>
        <dbReference type="Proteomes" id="UP001497480"/>
    </source>
</evidence>
<dbReference type="PANTHER" id="PTHR43939">
    <property type="entry name" value="COILED-COIL DOMAIN-CONTAINING PROTEIN 158"/>
    <property type="match status" value="1"/>
</dbReference>
<feature type="coiled-coil region" evidence="5">
    <location>
        <begin position="1538"/>
        <end position="1708"/>
    </location>
</feature>
<dbReference type="GO" id="GO:0008270">
    <property type="term" value="F:zinc ion binding"/>
    <property type="evidence" value="ECO:0007669"/>
    <property type="project" value="UniProtKB-KW"/>
</dbReference>
<dbReference type="EMBL" id="CAXHTB010000020">
    <property type="protein sequence ID" value="CAL0327986.1"/>
    <property type="molecule type" value="Genomic_DNA"/>
</dbReference>
<proteinExistence type="predicted"/>
<feature type="coiled-coil region" evidence="5">
    <location>
        <begin position="492"/>
        <end position="610"/>
    </location>
</feature>
<evidence type="ECO:0000259" key="6">
    <source>
        <dbReference type="PROSITE" id="PS50089"/>
    </source>
</evidence>
<name>A0AAV1Y1T8_LUPLU</name>
<dbReference type="InterPro" id="IPR001841">
    <property type="entry name" value="Znf_RING"/>
</dbReference>
<dbReference type="PROSITE" id="PS50089">
    <property type="entry name" value="ZF_RING_2"/>
    <property type="match status" value="1"/>
</dbReference>
<protein>
    <recommendedName>
        <fullName evidence="6">RING-type domain-containing protein</fullName>
    </recommendedName>
</protein>
<feature type="coiled-coil region" evidence="5">
    <location>
        <begin position="240"/>
        <end position="305"/>
    </location>
</feature>
<dbReference type="InterPro" id="IPR017907">
    <property type="entry name" value="Znf_RING_CS"/>
</dbReference>
<accession>A0AAV1Y1T8</accession>
<keyword evidence="5" id="KW-0175">Coiled coil</keyword>
<feature type="coiled-coil region" evidence="5">
    <location>
        <begin position="1779"/>
        <end position="1827"/>
    </location>
</feature>
<evidence type="ECO:0000256" key="3">
    <source>
        <dbReference type="ARBA" id="ARBA00022833"/>
    </source>
</evidence>
<feature type="coiled-coil region" evidence="5">
    <location>
        <begin position="1030"/>
        <end position="1211"/>
    </location>
</feature>
<dbReference type="Gene3D" id="3.30.40.10">
    <property type="entry name" value="Zinc/RING finger domain, C3HC4 (zinc finger)"/>
    <property type="match status" value="1"/>
</dbReference>
<keyword evidence="3" id="KW-0862">Zinc</keyword>
<dbReference type="PROSITE" id="PS00518">
    <property type="entry name" value="ZF_RING_1"/>
    <property type="match status" value="1"/>
</dbReference>
<organism evidence="7 8">
    <name type="scientific">Lupinus luteus</name>
    <name type="common">European yellow lupine</name>
    <dbReference type="NCBI Taxonomy" id="3873"/>
    <lineage>
        <taxon>Eukaryota</taxon>
        <taxon>Viridiplantae</taxon>
        <taxon>Streptophyta</taxon>
        <taxon>Embryophyta</taxon>
        <taxon>Tracheophyta</taxon>
        <taxon>Spermatophyta</taxon>
        <taxon>Magnoliopsida</taxon>
        <taxon>eudicotyledons</taxon>
        <taxon>Gunneridae</taxon>
        <taxon>Pentapetalae</taxon>
        <taxon>rosids</taxon>
        <taxon>fabids</taxon>
        <taxon>Fabales</taxon>
        <taxon>Fabaceae</taxon>
        <taxon>Papilionoideae</taxon>
        <taxon>50 kb inversion clade</taxon>
        <taxon>genistoids sensu lato</taxon>
        <taxon>core genistoids</taxon>
        <taxon>Genisteae</taxon>
        <taxon>Lupinus</taxon>
    </lineage>
</organism>
<evidence type="ECO:0000256" key="5">
    <source>
        <dbReference type="SAM" id="Coils"/>
    </source>
</evidence>
<dbReference type="Proteomes" id="UP001497480">
    <property type="component" value="Unassembled WGS sequence"/>
</dbReference>
<dbReference type="PANTHER" id="PTHR43939:SF68">
    <property type="entry name" value="CENTROSOMAL PROTEIN OF 290 KDA-LIKE"/>
    <property type="match status" value="1"/>
</dbReference>
<evidence type="ECO:0000256" key="1">
    <source>
        <dbReference type="ARBA" id="ARBA00022723"/>
    </source>
</evidence>
<feature type="domain" description="RING-type" evidence="6">
    <location>
        <begin position="70"/>
        <end position="108"/>
    </location>
</feature>
<dbReference type="SMART" id="SM00184">
    <property type="entry name" value="RING"/>
    <property type="match status" value="1"/>
</dbReference>